<evidence type="ECO:0000313" key="12">
    <source>
        <dbReference type="EMBL" id="KAF0412369.1"/>
    </source>
</evidence>
<dbReference type="Pfam" id="PF01485">
    <property type="entry name" value="IBR"/>
    <property type="match status" value="1"/>
</dbReference>
<dbReference type="InterPro" id="IPR001841">
    <property type="entry name" value="Znf_RING"/>
</dbReference>
<evidence type="ECO:0000256" key="1">
    <source>
        <dbReference type="ARBA" id="ARBA00001798"/>
    </source>
</evidence>
<dbReference type="PROSITE" id="PS00518">
    <property type="entry name" value="ZF_RING_1"/>
    <property type="match status" value="1"/>
</dbReference>
<reference evidence="12 13" key="1">
    <citation type="journal article" date="2019" name="Environ. Microbiol.">
        <title>At the nexus of three kingdoms: the genome of the mycorrhizal fungus Gigaspora margarita provides insights into plant, endobacterial and fungal interactions.</title>
        <authorList>
            <person name="Venice F."/>
            <person name="Ghignone S."/>
            <person name="Salvioli di Fossalunga A."/>
            <person name="Amselem J."/>
            <person name="Novero M."/>
            <person name="Xianan X."/>
            <person name="Sedzielewska Toro K."/>
            <person name="Morin E."/>
            <person name="Lipzen A."/>
            <person name="Grigoriev I.V."/>
            <person name="Henrissat B."/>
            <person name="Martin F.M."/>
            <person name="Bonfante P."/>
        </authorList>
    </citation>
    <scope>NUCLEOTIDE SEQUENCE [LARGE SCALE GENOMIC DNA]</scope>
    <source>
        <strain evidence="12 13">BEG34</strain>
    </source>
</reference>
<dbReference type="InterPro" id="IPR018957">
    <property type="entry name" value="Znf_C3HC4_RING-type"/>
</dbReference>
<dbReference type="PROSITE" id="PS50089">
    <property type="entry name" value="ZF_RING_2"/>
    <property type="match status" value="1"/>
</dbReference>
<comment type="caution">
    <text evidence="12">The sequence shown here is derived from an EMBL/GenBank/DDBJ whole genome shotgun (WGS) entry which is preliminary data.</text>
</comment>
<dbReference type="GO" id="GO:0061630">
    <property type="term" value="F:ubiquitin protein ligase activity"/>
    <property type="evidence" value="ECO:0007669"/>
    <property type="project" value="UniProtKB-EC"/>
</dbReference>
<comment type="catalytic activity">
    <reaction evidence="1">
        <text>[E2 ubiquitin-conjugating enzyme]-S-ubiquitinyl-L-cysteine + [acceptor protein]-L-lysine = [E2 ubiquitin-conjugating enzyme]-L-cysteine + [acceptor protein]-N(6)-ubiquitinyl-L-lysine.</text>
        <dbReference type="EC" id="2.3.2.31"/>
    </reaction>
</comment>
<dbReference type="Proteomes" id="UP000439903">
    <property type="component" value="Unassembled WGS sequence"/>
</dbReference>
<evidence type="ECO:0000256" key="4">
    <source>
        <dbReference type="ARBA" id="ARBA00022723"/>
    </source>
</evidence>
<dbReference type="GO" id="GO:0008270">
    <property type="term" value="F:zinc ion binding"/>
    <property type="evidence" value="ECO:0007669"/>
    <property type="project" value="UniProtKB-KW"/>
</dbReference>
<keyword evidence="5" id="KW-0677">Repeat</keyword>
<evidence type="ECO:0000256" key="6">
    <source>
        <dbReference type="ARBA" id="ARBA00022771"/>
    </source>
</evidence>
<dbReference type="PANTHER" id="PTHR11685">
    <property type="entry name" value="RBR FAMILY RING FINGER AND IBR DOMAIN-CONTAINING"/>
    <property type="match status" value="1"/>
</dbReference>
<evidence type="ECO:0000313" key="13">
    <source>
        <dbReference type="Proteomes" id="UP000439903"/>
    </source>
</evidence>
<evidence type="ECO:0000256" key="5">
    <source>
        <dbReference type="ARBA" id="ARBA00022737"/>
    </source>
</evidence>
<keyword evidence="7" id="KW-0833">Ubl conjugation pathway</keyword>
<sequence length="235" mass="27424">MQRLLRKSVFSRFNEPYQQCNICCEEVSTHDLKSLTTKCNHKICRACVNRYINKQLNEKGMVKIECFVNGCNFLMEYEDMKRVASKDLFERYEYLSFREAIRQIPDFRWCHNQNCGSGQEHLEKDISPIMICIACGKMNCFTHDVIWHVGRTCTEYEAEMNTIDGATRAAIERETKICPGCGVRIYKYGGCTHMTCKCGHQFCWLCCAAYKNIIDYGNNYHEKTCELYSKSAYIV</sequence>
<evidence type="ECO:0000259" key="10">
    <source>
        <dbReference type="PROSITE" id="PS50089"/>
    </source>
</evidence>
<dbReference type="InterPro" id="IPR013083">
    <property type="entry name" value="Znf_RING/FYVE/PHD"/>
</dbReference>
<evidence type="ECO:0000256" key="7">
    <source>
        <dbReference type="ARBA" id="ARBA00022786"/>
    </source>
</evidence>
<evidence type="ECO:0000256" key="9">
    <source>
        <dbReference type="PROSITE-ProRule" id="PRU00175"/>
    </source>
</evidence>
<keyword evidence="6 9" id="KW-0863">Zinc-finger</keyword>
<evidence type="ECO:0000256" key="2">
    <source>
        <dbReference type="ARBA" id="ARBA00012251"/>
    </source>
</evidence>
<dbReference type="EMBL" id="WTPW01001815">
    <property type="protein sequence ID" value="KAF0412369.1"/>
    <property type="molecule type" value="Genomic_DNA"/>
</dbReference>
<keyword evidence="3" id="KW-0808">Transferase</keyword>
<dbReference type="OrthoDB" id="1431934at2759"/>
<dbReference type="EC" id="2.3.2.31" evidence="2"/>
<protein>
    <recommendedName>
        <fullName evidence="2">RBR-type E3 ubiquitin transferase</fullName>
        <ecNumber evidence="2">2.3.2.31</ecNumber>
    </recommendedName>
</protein>
<dbReference type="SMART" id="SM00647">
    <property type="entry name" value="IBR"/>
    <property type="match status" value="2"/>
</dbReference>
<dbReference type="PROSITE" id="PS51873">
    <property type="entry name" value="TRIAD"/>
    <property type="match status" value="1"/>
</dbReference>
<dbReference type="GO" id="GO:0016567">
    <property type="term" value="P:protein ubiquitination"/>
    <property type="evidence" value="ECO:0007669"/>
    <property type="project" value="InterPro"/>
</dbReference>
<keyword evidence="8" id="KW-0862">Zinc</keyword>
<keyword evidence="4" id="KW-0479">Metal-binding</keyword>
<feature type="domain" description="RING-type" evidence="10">
    <location>
        <begin position="20"/>
        <end position="66"/>
    </location>
</feature>
<dbReference type="CDD" id="cd20335">
    <property type="entry name" value="BRcat_RBR"/>
    <property type="match status" value="1"/>
</dbReference>
<keyword evidence="13" id="KW-1185">Reference proteome</keyword>
<gene>
    <name evidence="12" type="ORF">F8M41_007940</name>
</gene>
<dbReference type="Pfam" id="PF00097">
    <property type="entry name" value="zf-C3HC4"/>
    <property type="match status" value="1"/>
</dbReference>
<evidence type="ECO:0000259" key="11">
    <source>
        <dbReference type="PROSITE" id="PS51873"/>
    </source>
</evidence>
<feature type="domain" description="RING-type" evidence="11">
    <location>
        <begin position="16"/>
        <end position="227"/>
    </location>
</feature>
<dbReference type="SUPFAM" id="SSF57850">
    <property type="entry name" value="RING/U-box"/>
    <property type="match status" value="3"/>
</dbReference>
<dbReference type="InterPro" id="IPR044066">
    <property type="entry name" value="TRIAD_supradom"/>
</dbReference>
<dbReference type="InterPro" id="IPR002867">
    <property type="entry name" value="IBR_dom"/>
</dbReference>
<dbReference type="Pfam" id="PF22191">
    <property type="entry name" value="IBR_1"/>
    <property type="match status" value="1"/>
</dbReference>
<proteinExistence type="predicted"/>
<dbReference type="AlphaFoldDB" id="A0A8H3X4C2"/>
<dbReference type="Gene3D" id="3.30.40.10">
    <property type="entry name" value="Zinc/RING finger domain, C3HC4 (zinc finger)"/>
    <property type="match status" value="1"/>
</dbReference>
<evidence type="ECO:0000256" key="8">
    <source>
        <dbReference type="ARBA" id="ARBA00022833"/>
    </source>
</evidence>
<accession>A0A8H3X4C2</accession>
<name>A0A8H3X4C2_GIGMA</name>
<organism evidence="12 13">
    <name type="scientific">Gigaspora margarita</name>
    <dbReference type="NCBI Taxonomy" id="4874"/>
    <lineage>
        <taxon>Eukaryota</taxon>
        <taxon>Fungi</taxon>
        <taxon>Fungi incertae sedis</taxon>
        <taxon>Mucoromycota</taxon>
        <taxon>Glomeromycotina</taxon>
        <taxon>Glomeromycetes</taxon>
        <taxon>Diversisporales</taxon>
        <taxon>Gigasporaceae</taxon>
        <taxon>Gigaspora</taxon>
    </lineage>
</organism>
<dbReference type="InterPro" id="IPR031127">
    <property type="entry name" value="E3_UB_ligase_RBR"/>
</dbReference>
<dbReference type="InterPro" id="IPR017907">
    <property type="entry name" value="Znf_RING_CS"/>
</dbReference>
<dbReference type="Gene3D" id="1.20.120.1750">
    <property type="match status" value="1"/>
</dbReference>
<evidence type="ECO:0000256" key="3">
    <source>
        <dbReference type="ARBA" id="ARBA00022679"/>
    </source>
</evidence>